<evidence type="ECO:0000313" key="2">
    <source>
        <dbReference type="Proteomes" id="UP000540412"/>
    </source>
</evidence>
<evidence type="ECO:0008006" key="3">
    <source>
        <dbReference type="Google" id="ProtNLM"/>
    </source>
</evidence>
<accession>A0A7W9UKM8</accession>
<dbReference type="InterPro" id="IPR035948">
    <property type="entry name" value="YwqG-like_sf"/>
</dbReference>
<dbReference type="Gene3D" id="2.30.320.10">
    <property type="entry name" value="YwqG-like"/>
    <property type="match status" value="1"/>
</dbReference>
<proteinExistence type="predicted"/>
<keyword evidence="2" id="KW-1185">Reference proteome</keyword>
<dbReference type="EMBL" id="JACHIT010000002">
    <property type="protein sequence ID" value="MBB5916669.1"/>
    <property type="molecule type" value="Genomic_DNA"/>
</dbReference>
<gene>
    <name evidence="1" type="ORF">BJY24_005581</name>
</gene>
<evidence type="ECO:0000313" key="1">
    <source>
        <dbReference type="EMBL" id="MBB5916669.1"/>
    </source>
</evidence>
<comment type="caution">
    <text evidence="1">The sequence shown here is derived from an EMBL/GenBank/DDBJ whole genome shotgun (WGS) entry which is preliminary data.</text>
</comment>
<reference evidence="1 2" key="1">
    <citation type="submission" date="2020-08" db="EMBL/GenBank/DDBJ databases">
        <title>Sequencing the genomes of 1000 actinobacteria strains.</title>
        <authorList>
            <person name="Klenk H.-P."/>
        </authorList>
    </citation>
    <scope>NUCLEOTIDE SEQUENCE [LARGE SCALE GENOMIC DNA]</scope>
    <source>
        <strain evidence="1 2">DSM 43582</strain>
    </source>
</reference>
<dbReference type="RefSeq" id="WP_051163438.1">
    <property type="nucleotide sequence ID" value="NZ_JACHIT010000002.1"/>
</dbReference>
<dbReference type="SUPFAM" id="SSF103032">
    <property type="entry name" value="Hypothetical protein YwqG"/>
    <property type="match status" value="1"/>
</dbReference>
<sequence>MVRTTPPRQIDVEELFPEVVPYGRVAVRLHPRAGRPGVSDSSLGGPVLWPVWEPWPYCFDPHTVSRDMFRPGRWQTSKDGLPFVPVLQLFATDVPELPFPPETDLLQVLWCPFDHVNWWCPRPQLYWRNSSRCGSEHPEPPRPAGAPDHYLPQPCVLHPERIIDYPSRDLPDEVWDALEHRFDHLEEETGWSYEYELSVSTGVKVGGYPTWTQSPDWPDCPRCGHRMEHLLTINSMEFDGSERAWLPIEDRPATGAVRDLPQDELAKVTNPHGLSLGDGGGLYLFDCRRCPYNPYTFRYDCS</sequence>
<dbReference type="Proteomes" id="UP000540412">
    <property type="component" value="Unassembled WGS sequence"/>
</dbReference>
<dbReference type="AlphaFoldDB" id="A0A7W9UKM8"/>
<organism evidence="1 2">
    <name type="scientific">Nocardia transvalensis</name>
    <dbReference type="NCBI Taxonomy" id="37333"/>
    <lineage>
        <taxon>Bacteria</taxon>
        <taxon>Bacillati</taxon>
        <taxon>Actinomycetota</taxon>
        <taxon>Actinomycetes</taxon>
        <taxon>Mycobacteriales</taxon>
        <taxon>Nocardiaceae</taxon>
        <taxon>Nocardia</taxon>
    </lineage>
</organism>
<name>A0A7W9UKM8_9NOCA</name>
<protein>
    <recommendedName>
        <fullName evidence="3">DUF1963 domain-containing protein</fullName>
    </recommendedName>
</protein>